<evidence type="ECO:0000256" key="2">
    <source>
        <dbReference type="ARBA" id="ARBA00022741"/>
    </source>
</evidence>
<evidence type="ECO:0000256" key="3">
    <source>
        <dbReference type="ARBA" id="ARBA00022840"/>
    </source>
</evidence>
<dbReference type="GO" id="GO:0016887">
    <property type="term" value="F:ATP hydrolysis activity"/>
    <property type="evidence" value="ECO:0007669"/>
    <property type="project" value="TreeGrafter"/>
</dbReference>
<feature type="domain" description="Bacterial type II secretion system protein E" evidence="4">
    <location>
        <begin position="248"/>
        <end position="642"/>
    </location>
</feature>
<feature type="non-terminal residue" evidence="5">
    <location>
        <position position="1"/>
    </location>
</feature>
<dbReference type="EMBL" id="AMFJ01000275">
    <property type="protein sequence ID" value="EKE28881.1"/>
    <property type="molecule type" value="Genomic_DNA"/>
</dbReference>
<dbReference type="PANTHER" id="PTHR30258:SF2">
    <property type="entry name" value="COMG OPERON PROTEIN 1"/>
    <property type="match status" value="1"/>
</dbReference>
<dbReference type="Gene3D" id="3.40.50.300">
    <property type="entry name" value="P-loop containing nucleotide triphosphate hydrolases"/>
    <property type="match status" value="1"/>
</dbReference>
<reference evidence="5" key="1">
    <citation type="journal article" date="2012" name="Science">
        <title>Fermentation, hydrogen, and sulfur metabolism in multiple uncultivated bacterial phyla.</title>
        <authorList>
            <person name="Wrighton K.C."/>
            <person name="Thomas B.C."/>
            <person name="Sharon I."/>
            <person name="Miller C.S."/>
            <person name="Castelle C.J."/>
            <person name="VerBerkmoes N.C."/>
            <person name="Wilkins M.J."/>
            <person name="Hettich R.L."/>
            <person name="Lipton M.S."/>
            <person name="Williams K.H."/>
            <person name="Long P.E."/>
            <person name="Banfield J.F."/>
        </authorList>
    </citation>
    <scope>NUCLEOTIDE SEQUENCE [LARGE SCALE GENOMIC DNA]</scope>
</reference>
<dbReference type="InterPro" id="IPR037257">
    <property type="entry name" value="T2SS_E_N_sf"/>
</dbReference>
<dbReference type="InterPro" id="IPR027417">
    <property type="entry name" value="P-loop_NTPase"/>
</dbReference>
<dbReference type="SUPFAM" id="SSF160246">
    <property type="entry name" value="EspE N-terminal domain-like"/>
    <property type="match status" value="1"/>
</dbReference>
<evidence type="ECO:0000259" key="4">
    <source>
        <dbReference type="Pfam" id="PF00437"/>
    </source>
</evidence>
<dbReference type="InterPro" id="IPR001482">
    <property type="entry name" value="T2SS/T4SS_dom"/>
</dbReference>
<keyword evidence="2" id="KW-0547">Nucleotide-binding</keyword>
<dbReference type="PANTHER" id="PTHR30258">
    <property type="entry name" value="TYPE II SECRETION SYSTEM PROTEIN GSPE-RELATED"/>
    <property type="match status" value="1"/>
</dbReference>
<dbReference type="SUPFAM" id="SSF52540">
    <property type="entry name" value="P-loop containing nucleoside triphosphate hydrolases"/>
    <property type="match status" value="1"/>
</dbReference>
<sequence length="785" mass="94297">IWEMLIESWIITLENFQNALRKQKELKESGKETRFLQILVDLQYIEPQKFLKLARENNISIPMWEILIMEGIITGNQLNEALKIQALSTWKKLWQILVEDLKIITEDTLISVLSKQYWNLRIRPDLAYFDTKIFFSVSKDLIISKSFAPYNHYDDDDVRVVQVLVTDVKRSDLEEIAKIILLWAERAYKMPNKKIRVEFCISASTEIDEFVKAVYKDKESFINKEKLRVEDYLWWDDPTFHIWKEYTSEKEIIQAFSSIIKKWLDYWASDIHIEPEENKMRIRYRIDWVLKWDSDLPIQMKESLMRWLKYVLSFSDAHKLDKIFDERFKVFYVDKKIHADMRVSILPLLNWDKMVLRLLVQNSEVPTFTDLWMKKNTRLKYQKVCGMSSWIIIVTWPTWSGKTTTLFSTMNHLKSDEVNIVTIEDPPEYLIPWVNQAKVRSWKEKHGVNYLDALKSTLRQDPDIIMFWEMRDNESASVAMSAWMTWHLLFTTLHTNDAVSSITRLADLWIRPFMLSSTLVSIMAQRLIRKTCVHCKEEYEPTEDNLEFFKVTIDWIDELIENKWIKFTRWKWCDKCRFTWYKWRVWIYELLCVNEELKKAVLHNATAKEIEDMAREFWMTSMVEDWFLKIIDGQTTLEEVIRVSRTLQAPKLKRSVKEIRYLLEWDLSRDELITSIYSWLDSKKISKAPERTLEPLRKINIWEKWEEIFEDLPIVWWDVSHTPKDDELGLDLTDSQKDSIIKWLYEKMRSEISSRLNSIIDDWINSKSLEKMLELGKLVSELDKK</sequence>
<gene>
    <name evidence="5" type="ORF">ACD_3C00001G0022</name>
</gene>
<evidence type="ECO:0000313" key="5">
    <source>
        <dbReference type="EMBL" id="EKE28881.1"/>
    </source>
</evidence>
<proteinExistence type="inferred from homology"/>
<comment type="similarity">
    <text evidence="1">Belongs to the GSP E family.</text>
</comment>
<dbReference type="Pfam" id="PF00437">
    <property type="entry name" value="T2SSE"/>
    <property type="match status" value="1"/>
</dbReference>
<dbReference type="CDD" id="cd01129">
    <property type="entry name" value="PulE-GspE-like"/>
    <property type="match status" value="1"/>
</dbReference>
<dbReference type="GO" id="GO:0005886">
    <property type="term" value="C:plasma membrane"/>
    <property type="evidence" value="ECO:0007669"/>
    <property type="project" value="TreeGrafter"/>
</dbReference>
<evidence type="ECO:0000256" key="1">
    <source>
        <dbReference type="ARBA" id="ARBA00006611"/>
    </source>
</evidence>
<keyword evidence="3" id="KW-0067">ATP-binding</keyword>
<protein>
    <recommendedName>
        <fullName evidence="4">Bacterial type II secretion system protein E domain-containing protein</fullName>
    </recommendedName>
</protein>
<accession>K2FCQ6</accession>
<dbReference type="GO" id="GO:0005524">
    <property type="term" value="F:ATP binding"/>
    <property type="evidence" value="ECO:0007669"/>
    <property type="project" value="UniProtKB-KW"/>
</dbReference>
<dbReference type="Gene3D" id="3.30.450.90">
    <property type="match status" value="1"/>
</dbReference>
<organism evidence="5">
    <name type="scientific">uncultured bacterium</name>
    <name type="common">gcode 4</name>
    <dbReference type="NCBI Taxonomy" id="1234023"/>
    <lineage>
        <taxon>Bacteria</taxon>
        <taxon>environmental samples</taxon>
    </lineage>
</organism>
<name>K2FCQ6_9BACT</name>
<dbReference type="AlphaFoldDB" id="K2FCQ6"/>
<comment type="caution">
    <text evidence="5">The sequence shown here is derived from an EMBL/GenBank/DDBJ whole genome shotgun (WGS) entry which is preliminary data.</text>
</comment>